<reference evidence="3 4" key="1">
    <citation type="journal article" date="2015" name="Nature">
        <title>rRNA introns, odd ribosomes, and small enigmatic genomes across a large radiation of phyla.</title>
        <authorList>
            <person name="Brown C.T."/>
            <person name="Hug L.A."/>
            <person name="Thomas B.C."/>
            <person name="Sharon I."/>
            <person name="Castelle C.J."/>
            <person name="Singh A."/>
            <person name="Wilkins M.J."/>
            <person name="Williams K.H."/>
            <person name="Banfield J.F."/>
        </authorList>
    </citation>
    <scope>NUCLEOTIDE SEQUENCE [LARGE SCALE GENOMIC DNA]</scope>
</reference>
<proteinExistence type="predicted"/>
<sequence length="220" mass="25320">MPDVFVSKEKTKSSKPKSIITKPKGPERHNLPGHTHNPLAAFCYYPDYVKFVSEDPEEKVVLLLRRHPITNVKWILPAFLMVLAPSFFPVILPYDLLPAGFRIIFPLVWYLITSAFILEEFLSWFFHVNIVTDERIVEVDFFNLVSREITDANIDQIQDVTPRVVGAVRTFFNFGDVVIQTAAAVPLINFEAVPNPDKVARILRESRIEEEQEKLEGRVR</sequence>
<dbReference type="STRING" id="1618574.UT24_C0005G0014"/>
<feature type="region of interest" description="Disordered" evidence="1">
    <location>
        <begin position="1"/>
        <end position="33"/>
    </location>
</feature>
<dbReference type="AlphaFoldDB" id="A0A0G0PSZ7"/>
<evidence type="ECO:0008006" key="5">
    <source>
        <dbReference type="Google" id="ProtNLM"/>
    </source>
</evidence>
<keyword evidence="2" id="KW-1133">Transmembrane helix</keyword>
<feature type="transmembrane region" description="Helical" evidence="2">
    <location>
        <begin position="100"/>
        <end position="118"/>
    </location>
</feature>
<protein>
    <recommendedName>
        <fullName evidence="5">DUF304 domain-containing protein</fullName>
    </recommendedName>
</protein>
<evidence type="ECO:0000313" key="4">
    <source>
        <dbReference type="Proteomes" id="UP000033881"/>
    </source>
</evidence>
<feature type="compositionally biased region" description="Basic and acidic residues" evidence="1">
    <location>
        <begin position="1"/>
        <end position="12"/>
    </location>
</feature>
<keyword evidence="2" id="KW-0472">Membrane</keyword>
<evidence type="ECO:0000313" key="3">
    <source>
        <dbReference type="EMBL" id="KKR01305.1"/>
    </source>
</evidence>
<organism evidence="3 4">
    <name type="scientific">Candidatus Woesebacteria bacterium GW2011_GWB1_39_12</name>
    <dbReference type="NCBI Taxonomy" id="1618574"/>
    <lineage>
        <taxon>Bacteria</taxon>
        <taxon>Candidatus Woeseibacteriota</taxon>
    </lineage>
</organism>
<dbReference type="EMBL" id="LBWB01000005">
    <property type="protein sequence ID" value="KKR01305.1"/>
    <property type="molecule type" value="Genomic_DNA"/>
</dbReference>
<gene>
    <name evidence="3" type="ORF">UT24_C0005G0014</name>
</gene>
<name>A0A0G0PSZ7_9BACT</name>
<comment type="caution">
    <text evidence="3">The sequence shown here is derived from an EMBL/GenBank/DDBJ whole genome shotgun (WGS) entry which is preliminary data.</text>
</comment>
<dbReference type="Proteomes" id="UP000033881">
    <property type="component" value="Unassembled WGS sequence"/>
</dbReference>
<feature type="transmembrane region" description="Helical" evidence="2">
    <location>
        <begin position="74"/>
        <end position="94"/>
    </location>
</feature>
<evidence type="ECO:0000256" key="1">
    <source>
        <dbReference type="SAM" id="MobiDB-lite"/>
    </source>
</evidence>
<accession>A0A0G0PSZ7</accession>
<evidence type="ECO:0000256" key="2">
    <source>
        <dbReference type="SAM" id="Phobius"/>
    </source>
</evidence>
<keyword evidence="2" id="KW-0812">Transmembrane</keyword>